<dbReference type="Gene3D" id="2.60.40.680">
    <property type="match status" value="1"/>
</dbReference>
<dbReference type="GO" id="GO:0000272">
    <property type="term" value="P:polysaccharide catabolic process"/>
    <property type="evidence" value="ECO:0007669"/>
    <property type="project" value="InterPro"/>
</dbReference>
<protein>
    <submittedName>
        <fullName evidence="2">Cohesin domain protein</fullName>
    </submittedName>
</protein>
<evidence type="ECO:0000313" key="3">
    <source>
        <dbReference type="Proteomes" id="UP000074561"/>
    </source>
</evidence>
<dbReference type="Proteomes" id="UP000074561">
    <property type="component" value="Chromosome"/>
</dbReference>
<dbReference type="RefSeq" id="WP_061941280.1">
    <property type="nucleotide sequence ID" value="NZ_CP013234.1"/>
</dbReference>
<dbReference type="AlphaFoldDB" id="A0A127Q5V5"/>
<dbReference type="Pfam" id="PF00963">
    <property type="entry name" value="Cohesin"/>
    <property type="match status" value="1"/>
</dbReference>
<dbReference type="InterPro" id="IPR008965">
    <property type="entry name" value="CBM2/CBM3_carb-bd_dom_sf"/>
</dbReference>
<organism evidence="2 3">
    <name type="scientific">Collimonas pratensis</name>
    <dbReference type="NCBI Taxonomy" id="279113"/>
    <lineage>
        <taxon>Bacteria</taxon>
        <taxon>Pseudomonadati</taxon>
        <taxon>Pseudomonadota</taxon>
        <taxon>Betaproteobacteria</taxon>
        <taxon>Burkholderiales</taxon>
        <taxon>Oxalobacteraceae</taxon>
        <taxon>Collimonas</taxon>
    </lineage>
</organism>
<evidence type="ECO:0000259" key="1">
    <source>
        <dbReference type="Pfam" id="PF00963"/>
    </source>
</evidence>
<proteinExistence type="predicted"/>
<dbReference type="SUPFAM" id="SSF49384">
    <property type="entry name" value="Carbohydrate-binding domain"/>
    <property type="match status" value="1"/>
</dbReference>
<dbReference type="PATRIC" id="fig|279113.9.peg.2991"/>
<feature type="domain" description="Cohesin" evidence="1">
    <location>
        <begin position="4"/>
        <end position="97"/>
    </location>
</feature>
<dbReference type="EMBL" id="CP013234">
    <property type="protein sequence ID" value="AMP05366.1"/>
    <property type="molecule type" value="Genomic_DNA"/>
</dbReference>
<dbReference type="STRING" id="279113.CPter91_3025"/>
<reference evidence="2 3" key="1">
    <citation type="submission" date="2015-11" db="EMBL/GenBank/DDBJ databases">
        <title>Exploring the genomic traits of fungus-feeding bacterial genus Collimonas.</title>
        <authorList>
            <person name="Song C."/>
            <person name="Schmidt R."/>
            <person name="de Jager V."/>
            <person name="Krzyzanowska D."/>
            <person name="Jongedijk E."/>
            <person name="Cankar K."/>
            <person name="Beekwilder J."/>
            <person name="van Veen A."/>
            <person name="de Boer W."/>
            <person name="van Veen J.A."/>
            <person name="Garbeva P."/>
        </authorList>
    </citation>
    <scope>NUCLEOTIDE SEQUENCE [LARGE SCALE GENOMIC DNA]</scope>
    <source>
        <strain evidence="2 3">Ter91</strain>
    </source>
</reference>
<gene>
    <name evidence="2" type="ORF">CPter91_3025</name>
</gene>
<accession>A0A127Q5V5</accession>
<dbReference type="KEGG" id="cpra:CPter91_3025"/>
<sequence length="118" mass="11831">MTSGQGVSGINLVIGYDPTALRIDQATEGTFLNADGTATTFTQRIDASTGQIFVSDARSSSVAVGATGQAALVTLNVTPLKVASSTQLKVLSITPSVVGGNPLTLTPPTQTIAVTAAP</sequence>
<name>A0A127Q5V5_9BURK</name>
<evidence type="ECO:0000313" key="2">
    <source>
        <dbReference type="EMBL" id="AMP05366.1"/>
    </source>
</evidence>
<dbReference type="GO" id="GO:0030246">
    <property type="term" value="F:carbohydrate binding"/>
    <property type="evidence" value="ECO:0007669"/>
    <property type="project" value="InterPro"/>
</dbReference>
<dbReference type="InterPro" id="IPR002102">
    <property type="entry name" value="Cohesin_dom"/>
</dbReference>